<reference evidence="2" key="2">
    <citation type="submission" date="2015-01" db="EMBL/GenBank/DDBJ databases">
        <title>Evolutionary Origins and Diversification of the Mycorrhizal Mutualists.</title>
        <authorList>
            <consortium name="DOE Joint Genome Institute"/>
            <consortium name="Mycorrhizal Genomics Consortium"/>
            <person name="Kohler A."/>
            <person name="Kuo A."/>
            <person name="Nagy L.G."/>
            <person name="Floudas D."/>
            <person name="Copeland A."/>
            <person name="Barry K.W."/>
            <person name="Cichocki N."/>
            <person name="Veneault-Fourrey C."/>
            <person name="LaButti K."/>
            <person name="Lindquist E.A."/>
            <person name="Lipzen A."/>
            <person name="Lundell T."/>
            <person name="Morin E."/>
            <person name="Murat C."/>
            <person name="Riley R."/>
            <person name="Ohm R."/>
            <person name="Sun H."/>
            <person name="Tunlid A."/>
            <person name="Henrissat B."/>
            <person name="Grigoriev I.V."/>
            <person name="Hibbett D.S."/>
            <person name="Martin F."/>
        </authorList>
    </citation>
    <scope>NUCLEOTIDE SEQUENCE [LARGE SCALE GENOMIC DNA]</scope>
    <source>
        <strain evidence="2">Foug A</strain>
    </source>
</reference>
<keyword evidence="2" id="KW-1185">Reference proteome</keyword>
<name>A0A0C3A5S1_9AGAM</name>
<dbReference type="Proteomes" id="UP000053989">
    <property type="component" value="Unassembled WGS sequence"/>
</dbReference>
<reference evidence="1 2" key="1">
    <citation type="submission" date="2014-04" db="EMBL/GenBank/DDBJ databases">
        <authorList>
            <consortium name="DOE Joint Genome Institute"/>
            <person name="Kuo A."/>
            <person name="Kohler A."/>
            <person name="Nagy L.G."/>
            <person name="Floudas D."/>
            <person name="Copeland A."/>
            <person name="Barry K.W."/>
            <person name="Cichocki N."/>
            <person name="Veneault-Fourrey C."/>
            <person name="LaButti K."/>
            <person name="Lindquist E.A."/>
            <person name="Lipzen A."/>
            <person name="Lundell T."/>
            <person name="Morin E."/>
            <person name="Murat C."/>
            <person name="Sun H."/>
            <person name="Tunlid A."/>
            <person name="Henrissat B."/>
            <person name="Grigoriev I.V."/>
            <person name="Hibbett D.S."/>
            <person name="Martin F."/>
            <person name="Nordberg H.P."/>
            <person name="Cantor M.N."/>
            <person name="Hua S.X."/>
        </authorList>
    </citation>
    <scope>NUCLEOTIDE SEQUENCE [LARGE SCALE GENOMIC DNA]</scope>
    <source>
        <strain evidence="1 2">Foug A</strain>
    </source>
</reference>
<dbReference type="HOGENOM" id="CLU_001324_7_0_1"/>
<gene>
    <name evidence="1" type="ORF">SCLCIDRAFT_125049</name>
</gene>
<proteinExistence type="predicted"/>
<dbReference type="EMBL" id="KN822066">
    <property type="protein sequence ID" value="KIM60057.1"/>
    <property type="molecule type" value="Genomic_DNA"/>
</dbReference>
<sequence>MIHTKADILEGLASGVLPITPLTKTFSVLTGSGKKLTVSRQQIPITPVYTFTNYRSQAQTIDHCIIDLATPSAGKLTPFNAYIALS</sequence>
<evidence type="ECO:0000313" key="1">
    <source>
        <dbReference type="EMBL" id="KIM60057.1"/>
    </source>
</evidence>
<protein>
    <submittedName>
        <fullName evidence="1">Uncharacterized protein</fullName>
    </submittedName>
</protein>
<accession>A0A0C3A5S1</accession>
<dbReference type="AlphaFoldDB" id="A0A0C3A5S1"/>
<dbReference type="InParanoid" id="A0A0C3A5S1"/>
<dbReference type="OrthoDB" id="2986975at2759"/>
<organism evidence="1 2">
    <name type="scientific">Scleroderma citrinum Foug A</name>
    <dbReference type="NCBI Taxonomy" id="1036808"/>
    <lineage>
        <taxon>Eukaryota</taxon>
        <taxon>Fungi</taxon>
        <taxon>Dikarya</taxon>
        <taxon>Basidiomycota</taxon>
        <taxon>Agaricomycotina</taxon>
        <taxon>Agaricomycetes</taxon>
        <taxon>Agaricomycetidae</taxon>
        <taxon>Boletales</taxon>
        <taxon>Sclerodermatineae</taxon>
        <taxon>Sclerodermataceae</taxon>
        <taxon>Scleroderma</taxon>
    </lineage>
</organism>
<evidence type="ECO:0000313" key="2">
    <source>
        <dbReference type="Proteomes" id="UP000053989"/>
    </source>
</evidence>